<evidence type="ECO:0000313" key="2">
    <source>
        <dbReference type="Proteomes" id="UP000315628"/>
    </source>
</evidence>
<gene>
    <name evidence="1" type="ORF">FB557_0421</name>
</gene>
<dbReference type="Proteomes" id="UP000315628">
    <property type="component" value="Unassembled WGS sequence"/>
</dbReference>
<keyword evidence="1" id="KW-0378">Hydrolase</keyword>
<evidence type="ECO:0000313" key="1">
    <source>
        <dbReference type="EMBL" id="TWD16875.1"/>
    </source>
</evidence>
<comment type="caution">
    <text evidence="1">The sequence shown here is derived from an EMBL/GenBank/DDBJ whole genome shotgun (WGS) entry which is preliminary data.</text>
</comment>
<dbReference type="Gene3D" id="3.40.630.40">
    <property type="entry name" value="Zn-dependent exopeptidases"/>
    <property type="match status" value="1"/>
</dbReference>
<dbReference type="OrthoDB" id="9785840at2"/>
<dbReference type="SUPFAM" id="SSF53187">
    <property type="entry name" value="Zn-dependent exopeptidases"/>
    <property type="match status" value="1"/>
</dbReference>
<dbReference type="GO" id="GO:0016787">
    <property type="term" value="F:hydrolase activity"/>
    <property type="evidence" value="ECO:0007669"/>
    <property type="project" value="UniProtKB-KW"/>
</dbReference>
<accession>A0A560WHB6</accession>
<protein>
    <submittedName>
        <fullName evidence="1">N-formylglutamate amidohydrolase</fullName>
    </submittedName>
</protein>
<sequence length="279" mass="31594">MSQTPAEHSPAVASFVGDWSGQIITTAIHAGHDLREEVAEAMILDETVRLREEDPHTDRIGAHLPARVIAHRSRFEVDLNRVREEAVYREPDDCWGLEVWRETPLDDDIAQRSLEVYDSFYAELAERLDEVSARGPFVVYDVHSYNHRRDGELAEPADPEHNPEVNVGTGSMDRERWGQVVDTFITALGGSWPAPRESGPRMDVRENVKFVGRGLAQWVHERYPDTGIVLALEFKKTFMDEWSGEVDETKLAEVSAALADTYEPVLHALRDLSGKTFYP</sequence>
<dbReference type="InterPro" id="IPR007709">
    <property type="entry name" value="N-FG_amidohydro"/>
</dbReference>
<proteinExistence type="predicted"/>
<keyword evidence="2" id="KW-1185">Reference proteome</keyword>
<organism evidence="1 2">
    <name type="scientific">Marihabitans asiaticum</name>
    <dbReference type="NCBI Taxonomy" id="415218"/>
    <lineage>
        <taxon>Bacteria</taxon>
        <taxon>Bacillati</taxon>
        <taxon>Actinomycetota</taxon>
        <taxon>Actinomycetes</taxon>
        <taxon>Micrococcales</taxon>
        <taxon>Intrasporangiaceae</taxon>
        <taxon>Marihabitans</taxon>
    </lineage>
</organism>
<dbReference type="RefSeq" id="WP_144855179.1">
    <property type="nucleotide sequence ID" value="NZ_BAAAYT010000002.1"/>
</dbReference>
<name>A0A560WHB6_9MICO</name>
<dbReference type="AlphaFoldDB" id="A0A560WHB6"/>
<reference evidence="1 2" key="1">
    <citation type="submission" date="2019-06" db="EMBL/GenBank/DDBJ databases">
        <title>Sequencing the genomes of 1000 actinobacteria strains.</title>
        <authorList>
            <person name="Klenk H.-P."/>
        </authorList>
    </citation>
    <scope>NUCLEOTIDE SEQUENCE [LARGE SCALE GENOMIC DNA]</scope>
    <source>
        <strain evidence="1 2">DSM 18935</strain>
    </source>
</reference>
<dbReference type="Pfam" id="PF05013">
    <property type="entry name" value="FGase"/>
    <property type="match status" value="1"/>
</dbReference>
<dbReference type="EMBL" id="VIUW01000001">
    <property type="protein sequence ID" value="TWD16875.1"/>
    <property type="molecule type" value="Genomic_DNA"/>
</dbReference>